<gene>
    <name evidence="2" type="ORF">ICJ84_04545</name>
</gene>
<feature type="signal peptide" evidence="1">
    <location>
        <begin position="1"/>
        <end position="20"/>
    </location>
</feature>
<protein>
    <submittedName>
        <fullName evidence="2">Uncharacterized protein</fullName>
    </submittedName>
</protein>
<evidence type="ECO:0000313" key="3">
    <source>
        <dbReference type="Proteomes" id="UP000602057"/>
    </source>
</evidence>
<feature type="chain" id="PRO_5035196331" evidence="1">
    <location>
        <begin position="21"/>
        <end position="200"/>
    </location>
</feature>
<proteinExistence type="predicted"/>
<dbReference type="EMBL" id="JACVXC010000001">
    <property type="protein sequence ID" value="MBD0834698.1"/>
    <property type="molecule type" value="Genomic_DNA"/>
</dbReference>
<reference evidence="2" key="2">
    <citation type="submission" date="2020-09" db="EMBL/GenBank/DDBJ databases">
        <authorList>
            <person name="Wu Z."/>
        </authorList>
    </citation>
    <scope>NUCLEOTIDE SEQUENCE</scope>
    <source>
        <strain evidence="2">SC17</strain>
    </source>
</reference>
<keyword evidence="3" id="KW-1185">Reference proteome</keyword>
<dbReference type="AlphaFoldDB" id="A0A8J6Q410"/>
<keyword evidence="1" id="KW-0732">Signal</keyword>
<dbReference type="RefSeq" id="WP_188215157.1">
    <property type="nucleotide sequence ID" value="NZ_BAABGH010000004.1"/>
</dbReference>
<comment type="caution">
    <text evidence="2">The sequence shown here is derived from an EMBL/GenBank/DDBJ whole genome shotgun (WGS) entry which is preliminary data.</text>
</comment>
<organism evidence="2 3">
    <name type="scientific">Aestuariibaculum suncheonense</name>
    <dbReference type="NCBI Taxonomy" id="1028745"/>
    <lineage>
        <taxon>Bacteria</taxon>
        <taxon>Pseudomonadati</taxon>
        <taxon>Bacteroidota</taxon>
        <taxon>Flavobacteriia</taxon>
        <taxon>Flavobacteriales</taxon>
        <taxon>Flavobacteriaceae</taxon>
    </lineage>
</organism>
<evidence type="ECO:0000256" key="1">
    <source>
        <dbReference type="SAM" id="SignalP"/>
    </source>
</evidence>
<accession>A0A8J6Q410</accession>
<dbReference type="Proteomes" id="UP000602057">
    <property type="component" value="Unassembled WGS sequence"/>
</dbReference>
<name>A0A8J6Q410_9FLAO</name>
<evidence type="ECO:0000313" key="2">
    <source>
        <dbReference type="EMBL" id="MBD0834698.1"/>
    </source>
</evidence>
<sequence>MKKKFVALALIAITCTLNFSCDGNRASQAKSLYNFKISLDSWNNLKDSNDNSYVYTVSSRSVFGSGTNTTITVLDGKVTERIYEAFTLYNEASGNYLGFDNRIILEAYTESGAALGSHTSGAPALTIDELYNTCLSDYLSVNPDDNHITFNYDSNNIIENCYYIPDGCMDDCSIGVTLSDFEWLTENPVNIAHSKQENFN</sequence>
<reference evidence="2" key="1">
    <citation type="journal article" date="2013" name="Int. J. Syst. Evol. Microbiol.">
        <title>Aestuariibaculum suncheonense gen. nov., sp. nov., a marine bacterium of the family Flavobacteriaceae isolated from a tidal flat and emended descriptions of the genera Gaetbulibacter and Tamlana.</title>
        <authorList>
            <person name="Jeong S.H."/>
            <person name="Park M.S."/>
            <person name="Jin H.M."/>
            <person name="Lee K."/>
            <person name="Park W."/>
            <person name="Jeon C.O."/>
        </authorList>
    </citation>
    <scope>NUCLEOTIDE SEQUENCE</scope>
    <source>
        <strain evidence="2">SC17</strain>
    </source>
</reference>